<dbReference type="FunFam" id="3.30.70.1400:FF:000003">
    <property type="entry name" value="Pyruvate dehydrogenase phosphatase regulatory subunit"/>
    <property type="match status" value="1"/>
</dbReference>
<dbReference type="PANTHER" id="PTHR43757">
    <property type="entry name" value="AMINOMETHYLTRANSFERASE"/>
    <property type="match status" value="1"/>
</dbReference>
<dbReference type="SUPFAM" id="SSF101790">
    <property type="entry name" value="Aminomethyltransferase beta-barrel domain"/>
    <property type="match status" value="1"/>
</dbReference>
<evidence type="ECO:0000256" key="2">
    <source>
        <dbReference type="SAM" id="MobiDB-lite"/>
    </source>
</evidence>
<proteinExistence type="inferred from homology"/>
<dbReference type="InterPro" id="IPR036188">
    <property type="entry name" value="FAD/NAD-bd_sf"/>
</dbReference>
<evidence type="ECO:0000256" key="1">
    <source>
        <dbReference type="ARBA" id="ARBA00008609"/>
    </source>
</evidence>
<dbReference type="SUPFAM" id="SSF54373">
    <property type="entry name" value="FAD-linked reductases, C-terminal domain"/>
    <property type="match status" value="1"/>
</dbReference>
<dbReference type="InterPro" id="IPR006222">
    <property type="entry name" value="GCVT_N"/>
</dbReference>
<feature type="domain" description="FAD dependent oxidoreductase" evidence="3">
    <location>
        <begin position="331"/>
        <end position="531"/>
    </location>
</feature>
<gene>
    <name evidence="6" type="ORF">TTEB3V08_LOCUS2868</name>
</gene>
<protein>
    <recommendedName>
        <fullName evidence="7">Pyruvate dehydrogenase phosphatase regulatory subunit, mitochondrial</fullName>
    </recommendedName>
</protein>
<feature type="domain" description="GCVT N-terminal" evidence="4">
    <location>
        <begin position="562"/>
        <end position="639"/>
    </location>
</feature>
<dbReference type="InterPro" id="IPR006076">
    <property type="entry name" value="FAD-dep_OxRdtase"/>
</dbReference>
<dbReference type="Gene3D" id="3.50.50.60">
    <property type="entry name" value="FAD/NAD(P)-binding domain"/>
    <property type="match status" value="1"/>
</dbReference>
<dbReference type="SUPFAM" id="SSF103025">
    <property type="entry name" value="Folate-binding domain"/>
    <property type="match status" value="2"/>
</dbReference>
<dbReference type="Gene3D" id="3.30.1360.120">
    <property type="entry name" value="Probable tRNA modification gtpase trme, domain 1"/>
    <property type="match status" value="1"/>
</dbReference>
<sequence>MQPSTRQVLCKWSDAFRQLKRSHEKVARNFTVGRWSTPVTIHRFMSDITVQLVDPVNGLPVHRAHVTQLKKCLVQSIISVSSASQRLGQTCELAMCQKKGRLKILFHHDYMGRNATWSVGNNFSTGNGSVLPKQAQVVICGAGMVANSVAYHLVQNGWTDVLVLEKEKLRIGSGTSHFGSGTLGLFKPIPDRQLIMYSIKLYRKLQELGYDIEFPNGKPTRAWFHEYATVSVASEEGMILVLPAVDLCCPPMLLAVDLCCLSVLLVAVPGVVGSLLVVARGLLLPELVVVVEVVLLYDVSQGLYLGILPAQLVKVAFPRHPLVEAFFHSVSEVFGSDEMKRLHPYLRTEDLEGAIWVPEDAFSFSLQFMSGCYSSGARFVENCEVEQVLTENSHIKAVTTSCGTVLCEYFVNCAGMWARGLGLRCSPTVRIPALPAEHFYVTTPPVADLDPWLPCVRDYDSHTYAREWEGGFMVGGFEKEAKPAFNGGDVPVDWKNNLPQDWKHFMPLWEKAIHRFPVLKDIGSATLSNSPDNFTPDGRHYSILYPLQSEYKYARKLRCSPLYSVLETRGAVFGTRMGYERPLYFDSTYKPGNPLPQMPPGSFYKPRFFDFMLEEYLACREGVGIIDMSSFSKMQIKGKPQNYTPSQRKTRSWQAEPSVDLDEDNPRHLEDRGLRSSGTEVVDYLQKLCSNDVNIPVGGCAHTGMQNERGGYENDCMLVRLTNNSYFMVSPTSQQTRIFEWMHQNLPSDSTVDITDMTSMYTVINVVGPKSRELMAELSNSDINLHPFTYKKVNVGYASDVMVMSFTHTGEPGYCLYIPSEYALHVYDRLMMVGRDFGARDVGSLTQRFMRIERFMPFWAEELTSVTTPFEAGHGHRVKLDKEYFIGKFALQRQKDQGVTKRLVFFHLEDVDPNQHVWPWGGEPIYRNNECVGHVTSAGYGFTLSKLVCLGFIRHPGRNKGTRQIITEEFIMARNAKYELDIAGSRVVVKPHIHAPYFATANIDNSKKKYRPTVVNIKSPENIRLPYMG</sequence>
<feature type="domain" description="FAD dependent oxidoreductase" evidence="3">
    <location>
        <begin position="137"/>
        <end position="216"/>
    </location>
</feature>
<dbReference type="InterPro" id="IPR029043">
    <property type="entry name" value="GcvT/YgfZ_C"/>
</dbReference>
<evidence type="ECO:0000259" key="3">
    <source>
        <dbReference type="Pfam" id="PF01266"/>
    </source>
</evidence>
<feature type="domain" description="GCVT N-terminal" evidence="4">
    <location>
        <begin position="677"/>
        <end position="882"/>
    </location>
</feature>
<feature type="domain" description="Aminomethyltransferase C-terminal" evidence="5">
    <location>
        <begin position="901"/>
        <end position="968"/>
    </location>
</feature>
<dbReference type="Pfam" id="PF08669">
    <property type="entry name" value="GCV_T_C"/>
    <property type="match status" value="1"/>
</dbReference>
<feature type="compositionally biased region" description="Basic and acidic residues" evidence="2">
    <location>
        <begin position="664"/>
        <end position="673"/>
    </location>
</feature>
<evidence type="ECO:0000259" key="5">
    <source>
        <dbReference type="Pfam" id="PF08669"/>
    </source>
</evidence>
<feature type="compositionally biased region" description="Polar residues" evidence="2">
    <location>
        <begin position="641"/>
        <end position="655"/>
    </location>
</feature>
<dbReference type="PANTHER" id="PTHR43757:SF15">
    <property type="entry name" value="PYRUVATE DEHYDROGENASE PHOSPHATASE REGULATORY SUBUNIT, MITOCHONDRIAL-LIKE"/>
    <property type="match status" value="1"/>
</dbReference>
<evidence type="ECO:0000313" key="6">
    <source>
        <dbReference type="EMBL" id="CAD7454774.1"/>
    </source>
</evidence>
<evidence type="ECO:0008006" key="7">
    <source>
        <dbReference type="Google" id="ProtNLM"/>
    </source>
</evidence>
<organism evidence="6">
    <name type="scientific">Timema tahoe</name>
    <dbReference type="NCBI Taxonomy" id="61484"/>
    <lineage>
        <taxon>Eukaryota</taxon>
        <taxon>Metazoa</taxon>
        <taxon>Ecdysozoa</taxon>
        <taxon>Arthropoda</taxon>
        <taxon>Hexapoda</taxon>
        <taxon>Insecta</taxon>
        <taxon>Pterygota</taxon>
        <taxon>Neoptera</taxon>
        <taxon>Polyneoptera</taxon>
        <taxon>Phasmatodea</taxon>
        <taxon>Timematodea</taxon>
        <taxon>Timematoidea</taxon>
        <taxon>Timematidae</taxon>
        <taxon>Timema</taxon>
    </lineage>
</organism>
<dbReference type="InterPro" id="IPR013977">
    <property type="entry name" value="GcvT_C"/>
</dbReference>
<dbReference type="Pfam" id="PF01571">
    <property type="entry name" value="GCV_T"/>
    <property type="match status" value="2"/>
</dbReference>
<name>A0A7R9FJL3_9NEOP</name>
<dbReference type="GO" id="GO:0005739">
    <property type="term" value="C:mitochondrion"/>
    <property type="evidence" value="ECO:0007669"/>
    <property type="project" value="TreeGrafter"/>
</dbReference>
<comment type="similarity">
    <text evidence="1">Belongs to the GcvT family.</text>
</comment>
<reference evidence="6" key="1">
    <citation type="submission" date="2020-11" db="EMBL/GenBank/DDBJ databases">
        <authorList>
            <person name="Tran Van P."/>
        </authorList>
    </citation>
    <scope>NUCLEOTIDE SEQUENCE</scope>
</reference>
<feature type="region of interest" description="Disordered" evidence="2">
    <location>
        <begin position="637"/>
        <end position="673"/>
    </location>
</feature>
<dbReference type="InterPro" id="IPR028896">
    <property type="entry name" value="GcvT/YgfZ/DmdA"/>
</dbReference>
<dbReference type="Gene3D" id="3.30.9.10">
    <property type="entry name" value="D-Amino Acid Oxidase, subunit A, domain 2"/>
    <property type="match status" value="1"/>
</dbReference>
<dbReference type="InterPro" id="IPR027266">
    <property type="entry name" value="TrmE/GcvT-like"/>
</dbReference>
<dbReference type="AlphaFoldDB" id="A0A7R9FJL3"/>
<dbReference type="SUPFAM" id="SSF51905">
    <property type="entry name" value="FAD/NAD(P)-binding domain"/>
    <property type="match status" value="1"/>
</dbReference>
<dbReference type="EMBL" id="OE000708">
    <property type="protein sequence ID" value="CAD7454774.1"/>
    <property type="molecule type" value="Genomic_DNA"/>
</dbReference>
<dbReference type="Pfam" id="PF01266">
    <property type="entry name" value="DAO"/>
    <property type="match status" value="2"/>
</dbReference>
<evidence type="ECO:0000259" key="4">
    <source>
        <dbReference type="Pfam" id="PF01571"/>
    </source>
</evidence>
<accession>A0A7R9FJL3</accession>